<evidence type="ECO:0000313" key="4">
    <source>
        <dbReference type="Proteomes" id="UP001242010"/>
    </source>
</evidence>
<dbReference type="EMBL" id="AP027079">
    <property type="protein sequence ID" value="BDU68583.1"/>
    <property type="molecule type" value="Genomic_DNA"/>
</dbReference>
<dbReference type="InterPro" id="IPR050563">
    <property type="entry name" value="4-hydroxybenzoyl-CoA_TE"/>
</dbReference>
<sequence>MTPPPPLPPGVFAHAFAVPGAAIDGNGHVNNLEYLRWMQDIATAHSDARGWTRARYAETRTSWVIRSHAIDYLRPAFAGETITVLTWIGGFEAQESPRHCLFWRDRDRKVLAKARTLWVFVDAETGRARTIPEAFRSAFEVVADEKPVLQALKATLPLALT</sequence>
<keyword evidence="2" id="KW-0378">Hydrolase</keyword>
<reference evidence="4" key="1">
    <citation type="journal article" date="2023" name="Int. J. Syst. Evol. Microbiol.">
        <title>Mesoterricola silvestris gen. nov., sp. nov., Mesoterricola sediminis sp. nov., Geothrix oryzae sp. nov., Geothrix edaphica sp. nov., Geothrix rubra sp. nov., and Geothrix limicola sp. nov., six novel members of Acidobacteriota isolated from soils.</title>
        <authorList>
            <person name="Itoh H."/>
            <person name="Sugisawa Y."/>
            <person name="Mise K."/>
            <person name="Xu Z."/>
            <person name="Kuniyasu M."/>
            <person name="Ushijima N."/>
            <person name="Kawano K."/>
            <person name="Kobayashi E."/>
            <person name="Shiratori Y."/>
            <person name="Masuda Y."/>
            <person name="Senoo K."/>
        </authorList>
    </citation>
    <scope>NUCLEOTIDE SEQUENCE [LARGE SCALE GENOMIC DNA]</scope>
    <source>
        <strain evidence="4">Red222</strain>
    </source>
</reference>
<dbReference type="Pfam" id="PF13279">
    <property type="entry name" value="4HBT_2"/>
    <property type="match status" value="1"/>
</dbReference>
<comment type="similarity">
    <text evidence="1">Belongs to the 4-hydroxybenzoyl-CoA thioesterase family.</text>
</comment>
<evidence type="ECO:0008006" key="5">
    <source>
        <dbReference type="Google" id="ProtNLM"/>
    </source>
</evidence>
<evidence type="ECO:0000256" key="2">
    <source>
        <dbReference type="ARBA" id="ARBA00022801"/>
    </source>
</evidence>
<evidence type="ECO:0000313" key="3">
    <source>
        <dbReference type="EMBL" id="BDU68583.1"/>
    </source>
</evidence>
<protein>
    <recommendedName>
        <fullName evidence="5">Acyl-CoA thioester hydrolase</fullName>
    </recommendedName>
</protein>
<proteinExistence type="inferred from homology"/>
<dbReference type="RefSeq" id="WP_286355218.1">
    <property type="nucleotide sequence ID" value="NZ_AP027079.1"/>
</dbReference>
<name>A0ABN6UUY7_9BACT</name>
<dbReference type="Proteomes" id="UP001242010">
    <property type="component" value="Chromosome"/>
</dbReference>
<dbReference type="PANTHER" id="PTHR31793:SF27">
    <property type="entry name" value="NOVEL THIOESTERASE SUPERFAMILY DOMAIN AND SAPOSIN A-TYPE DOMAIN CONTAINING PROTEIN (0610012H03RIK)"/>
    <property type="match status" value="1"/>
</dbReference>
<dbReference type="SUPFAM" id="SSF54637">
    <property type="entry name" value="Thioesterase/thiol ester dehydrase-isomerase"/>
    <property type="match status" value="1"/>
</dbReference>
<dbReference type="CDD" id="cd00586">
    <property type="entry name" value="4HBT"/>
    <property type="match status" value="1"/>
</dbReference>
<dbReference type="InterPro" id="IPR029069">
    <property type="entry name" value="HotDog_dom_sf"/>
</dbReference>
<gene>
    <name evidence="3" type="ORF">GETHOR_06840</name>
</gene>
<dbReference type="PANTHER" id="PTHR31793">
    <property type="entry name" value="4-HYDROXYBENZOYL-COA THIOESTERASE FAMILY MEMBER"/>
    <property type="match status" value="1"/>
</dbReference>
<dbReference type="Gene3D" id="3.10.129.10">
    <property type="entry name" value="Hotdog Thioesterase"/>
    <property type="match status" value="1"/>
</dbReference>
<evidence type="ECO:0000256" key="1">
    <source>
        <dbReference type="ARBA" id="ARBA00005953"/>
    </source>
</evidence>
<keyword evidence="4" id="KW-1185">Reference proteome</keyword>
<organism evidence="3 4">
    <name type="scientific">Geothrix oryzae</name>
    <dbReference type="NCBI Taxonomy" id="2927975"/>
    <lineage>
        <taxon>Bacteria</taxon>
        <taxon>Pseudomonadati</taxon>
        <taxon>Acidobacteriota</taxon>
        <taxon>Holophagae</taxon>
        <taxon>Holophagales</taxon>
        <taxon>Holophagaceae</taxon>
        <taxon>Geothrix</taxon>
    </lineage>
</organism>
<accession>A0ABN6UUY7</accession>